<feature type="non-terminal residue" evidence="2">
    <location>
        <position position="275"/>
    </location>
</feature>
<accession>A0A813DDL6</accession>
<dbReference type="OrthoDB" id="10610948at2759"/>
<comment type="caution">
    <text evidence="2">The sequence shown here is derived from an EMBL/GenBank/DDBJ whole genome shotgun (WGS) entry which is preliminary data.</text>
</comment>
<feature type="compositionally biased region" description="Acidic residues" evidence="1">
    <location>
        <begin position="213"/>
        <end position="235"/>
    </location>
</feature>
<reference evidence="2" key="1">
    <citation type="submission" date="2021-02" db="EMBL/GenBank/DDBJ databases">
        <authorList>
            <person name="Dougan E. K."/>
            <person name="Rhodes N."/>
            <person name="Thang M."/>
            <person name="Chan C."/>
        </authorList>
    </citation>
    <scope>NUCLEOTIDE SEQUENCE</scope>
</reference>
<evidence type="ECO:0000313" key="3">
    <source>
        <dbReference type="Proteomes" id="UP000654075"/>
    </source>
</evidence>
<feature type="compositionally biased region" description="Low complexity" evidence="1">
    <location>
        <begin position="202"/>
        <end position="212"/>
    </location>
</feature>
<feature type="region of interest" description="Disordered" evidence="1">
    <location>
        <begin position="1"/>
        <end position="51"/>
    </location>
</feature>
<dbReference type="EMBL" id="CAJNNV010001232">
    <property type="protein sequence ID" value="CAE8584582.1"/>
    <property type="molecule type" value="Genomic_DNA"/>
</dbReference>
<feature type="region of interest" description="Disordered" evidence="1">
    <location>
        <begin position="202"/>
        <end position="275"/>
    </location>
</feature>
<sequence length="275" mass="29314">RCSSQLWSAQCRGPLSEGRPEEMPAVPALNMSNPHGLGVSTPRQSTGRGWRSETGFGTDRSGGSLSLSARHIVQPQVGVSAILSALGNLKAPWEQTGVKQTPLNSARGEAPESARQYQVGRSRAKEQLNMAFATKDEVARLRRLEHALDTPAVRYDEALTPRLVAASNQVSNLSKALHHEDLTARRVKADAAAAAGKKLLTAAPAAAAAPEEQGPEPETPAEEEEAADGEEDMSAEEAAAALRIQSIYRGKQEREAVKVQQKQAAKEAAEEKDAA</sequence>
<protein>
    <submittedName>
        <fullName evidence="2">Uncharacterized protein</fullName>
    </submittedName>
</protein>
<dbReference type="Proteomes" id="UP000654075">
    <property type="component" value="Unassembled WGS sequence"/>
</dbReference>
<keyword evidence="3" id="KW-1185">Reference proteome</keyword>
<feature type="non-terminal residue" evidence="2">
    <location>
        <position position="1"/>
    </location>
</feature>
<feature type="compositionally biased region" description="Basic and acidic residues" evidence="1">
    <location>
        <begin position="264"/>
        <end position="275"/>
    </location>
</feature>
<evidence type="ECO:0000313" key="2">
    <source>
        <dbReference type="EMBL" id="CAE8584582.1"/>
    </source>
</evidence>
<proteinExistence type="predicted"/>
<organism evidence="2 3">
    <name type="scientific">Polarella glacialis</name>
    <name type="common">Dinoflagellate</name>
    <dbReference type="NCBI Taxonomy" id="89957"/>
    <lineage>
        <taxon>Eukaryota</taxon>
        <taxon>Sar</taxon>
        <taxon>Alveolata</taxon>
        <taxon>Dinophyceae</taxon>
        <taxon>Suessiales</taxon>
        <taxon>Suessiaceae</taxon>
        <taxon>Polarella</taxon>
    </lineage>
</organism>
<evidence type="ECO:0000256" key="1">
    <source>
        <dbReference type="SAM" id="MobiDB-lite"/>
    </source>
</evidence>
<gene>
    <name evidence="2" type="ORF">PGLA1383_LOCUS3513</name>
</gene>
<feature type="region of interest" description="Disordered" evidence="1">
    <location>
        <begin position="102"/>
        <end position="122"/>
    </location>
</feature>
<dbReference type="AlphaFoldDB" id="A0A813DDL6"/>
<name>A0A813DDL6_POLGL</name>
<dbReference type="PROSITE" id="PS50096">
    <property type="entry name" value="IQ"/>
    <property type="match status" value="1"/>
</dbReference>